<dbReference type="AlphaFoldDB" id="A0AAQ1G5B6"/>
<organism evidence="1 2">
    <name type="scientific">Halopseudomonas aestusnigri</name>
    <dbReference type="NCBI Taxonomy" id="857252"/>
    <lineage>
        <taxon>Bacteria</taxon>
        <taxon>Pseudomonadati</taxon>
        <taxon>Pseudomonadota</taxon>
        <taxon>Gammaproteobacteria</taxon>
        <taxon>Pseudomonadales</taxon>
        <taxon>Pseudomonadaceae</taxon>
        <taxon>Halopseudomonas</taxon>
    </lineage>
</organism>
<sequence>MKIEFSEEMAVQKYLPLMHELAIRIDLVAQAFDGKLGLTAPYAREYAYFQFRRMCELIALGCLQLHGDLPEASKKSAKKEWNAERIMNLLHRSYPHSFPQSLTRSKNDEGWSFQANSKPNALTLKEFKQLYAECGHVLHRGTIRTVEANRDIKKEDYDRSVQWQNKIVDLMSDHLVTRANGMGMYHVSLRTESGYPEGSIFTLVKPDGLHVQTVKMQVPDGVVHSYVANPKP</sequence>
<dbReference type="RefSeq" id="WP_140418557.1">
    <property type="nucleotide sequence ID" value="NZ_FNVE01000001.1"/>
</dbReference>
<dbReference type="EMBL" id="FNVE01000001">
    <property type="protein sequence ID" value="SEF72154.1"/>
    <property type="molecule type" value="Genomic_DNA"/>
</dbReference>
<protein>
    <submittedName>
        <fullName evidence="1">Uncharacterized protein</fullName>
    </submittedName>
</protein>
<proteinExistence type="predicted"/>
<comment type="caution">
    <text evidence="1">The sequence shown here is derived from an EMBL/GenBank/DDBJ whole genome shotgun (WGS) entry which is preliminary data.</text>
</comment>
<name>A0AAQ1G5B6_9GAMM</name>
<gene>
    <name evidence="1" type="ORF">SAMN05216586_101770</name>
</gene>
<evidence type="ECO:0000313" key="2">
    <source>
        <dbReference type="Proteomes" id="UP000243518"/>
    </source>
</evidence>
<reference evidence="1 2" key="1">
    <citation type="submission" date="2016-10" db="EMBL/GenBank/DDBJ databases">
        <authorList>
            <person name="Varghese N."/>
            <person name="Submissions S."/>
        </authorList>
    </citation>
    <scope>NUCLEOTIDE SEQUENCE [LARGE SCALE GENOMIC DNA]</scope>
    <source>
        <strain evidence="1 2">CECT 8317</strain>
    </source>
</reference>
<accession>A0AAQ1G5B6</accession>
<dbReference type="Proteomes" id="UP000243518">
    <property type="component" value="Unassembled WGS sequence"/>
</dbReference>
<keyword evidence="2" id="KW-1185">Reference proteome</keyword>
<evidence type="ECO:0000313" key="1">
    <source>
        <dbReference type="EMBL" id="SEF72154.1"/>
    </source>
</evidence>